<dbReference type="Gene3D" id="1.10.940.10">
    <property type="entry name" value="NusB-like"/>
    <property type="match status" value="1"/>
</dbReference>
<dbReference type="OrthoDB" id="9787568at2"/>
<dbReference type="SUPFAM" id="SSF48013">
    <property type="entry name" value="NusB-like"/>
    <property type="match status" value="1"/>
</dbReference>
<protein>
    <submittedName>
        <fullName evidence="7">NusB antitermination factor</fullName>
    </submittedName>
</protein>
<gene>
    <name evidence="7" type="ORF">SAMN04488057_113114</name>
</gene>
<evidence type="ECO:0000256" key="3">
    <source>
        <dbReference type="ARBA" id="ARBA00022884"/>
    </source>
</evidence>
<name>A0A1M7Q3W9_9BACT</name>
<evidence type="ECO:0000313" key="7">
    <source>
        <dbReference type="EMBL" id="SHN24894.1"/>
    </source>
</evidence>
<dbReference type="GO" id="GO:0005829">
    <property type="term" value="C:cytosol"/>
    <property type="evidence" value="ECO:0007669"/>
    <property type="project" value="TreeGrafter"/>
</dbReference>
<keyword evidence="4" id="KW-0805">Transcription regulation</keyword>
<proteinExistence type="inferred from homology"/>
<dbReference type="GO" id="GO:0006353">
    <property type="term" value="P:DNA-templated transcription termination"/>
    <property type="evidence" value="ECO:0007669"/>
    <property type="project" value="InterPro"/>
</dbReference>
<dbReference type="NCBIfam" id="TIGR01951">
    <property type="entry name" value="nusB"/>
    <property type="match status" value="1"/>
</dbReference>
<accession>A0A1M7Q3W9</accession>
<dbReference type="AlphaFoldDB" id="A0A1M7Q3W9"/>
<dbReference type="PANTHER" id="PTHR11078">
    <property type="entry name" value="N UTILIZATION SUBSTANCE PROTEIN B-RELATED"/>
    <property type="match status" value="1"/>
</dbReference>
<keyword evidence="8" id="KW-1185">Reference proteome</keyword>
<reference evidence="7 8" key="1">
    <citation type="submission" date="2016-11" db="EMBL/GenBank/DDBJ databases">
        <authorList>
            <person name="Jaros S."/>
            <person name="Januszkiewicz K."/>
            <person name="Wedrychowicz H."/>
        </authorList>
    </citation>
    <scope>NUCLEOTIDE SEQUENCE [LARGE SCALE GENOMIC DNA]</scope>
    <source>
        <strain evidence="7 8">CGMCC 1.6102</strain>
    </source>
</reference>
<dbReference type="Pfam" id="PF01029">
    <property type="entry name" value="NusB"/>
    <property type="match status" value="1"/>
</dbReference>
<keyword evidence="2" id="KW-0889">Transcription antitermination</keyword>
<sequence length="394" mass="45695">MLNRRILRVKAFQSLYAYQQCKNSNATLAQDFIREAFLPDLHTMEVQDKSQLKKDAARCVSLFLKNLDSDEFYSSNEPNEKISSTAAKAVHLYHKYNLKDKDFLKNNMLTAVEQIPALYLYAISMLVGFGNHVRNEKSKKRILEDHSGVRTASSYNLANNSVLNIIETNHSFKRECLRFQVGLEELEQEMKEWYRELVKPHEDYQRYMLVENPDFEQDKEVLQAILKKVLFKSEAPLSFFQDKDLNWSENKPIVRSLASKVLKNIQEGEDAEAEILPELGLNWEEDKEFFQNIFNLTVTSDEYFSRLIAEKTKNWDVERIALTDKVILVMALTEMVNFPSIPTKVTINEYIDISKTYSTPKSKQFVNGLLDTLSKELTDSGKIRKSGRGLIDNK</sequence>
<dbReference type="GO" id="GO:0031564">
    <property type="term" value="P:transcription antitermination"/>
    <property type="evidence" value="ECO:0007669"/>
    <property type="project" value="UniProtKB-KW"/>
</dbReference>
<evidence type="ECO:0000256" key="1">
    <source>
        <dbReference type="ARBA" id="ARBA00005952"/>
    </source>
</evidence>
<dbReference type="InterPro" id="IPR035926">
    <property type="entry name" value="NusB-like_sf"/>
</dbReference>
<keyword evidence="3" id="KW-0694">RNA-binding</keyword>
<dbReference type="Proteomes" id="UP000184513">
    <property type="component" value="Unassembled WGS sequence"/>
</dbReference>
<comment type="similarity">
    <text evidence="1">Belongs to the NusB family.</text>
</comment>
<organism evidence="7 8">
    <name type="scientific">Cyclobacterium lianum</name>
    <dbReference type="NCBI Taxonomy" id="388280"/>
    <lineage>
        <taxon>Bacteria</taxon>
        <taxon>Pseudomonadati</taxon>
        <taxon>Bacteroidota</taxon>
        <taxon>Cytophagia</taxon>
        <taxon>Cytophagales</taxon>
        <taxon>Cyclobacteriaceae</taxon>
        <taxon>Cyclobacterium</taxon>
    </lineage>
</organism>
<evidence type="ECO:0000256" key="5">
    <source>
        <dbReference type="ARBA" id="ARBA00023163"/>
    </source>
</evidence>
<dbReference type="InterPro" id="IPR011605">
    <property type="entry name" value="NusB_fam"/>
</dbReference>
<dbReference type="STRING" id="388280.SAMN04488057_113114"/>
<evidence type="ECO:0000259" key="6">
    <source>
        <dbReference type="Pfam" id="PF01029"/>
    </source>
</evidence>
<dbReference type="PANTHER" id="PTHR11078:SF3">
    <property type="entry name" value="ANTITERMINATION NUSB DOMAIN-CONTAINING PROTEIN"/>
    <property type="match status" value="1"/>
</dbReference>
<dbReference type="GO" id="GO:0003723">
    <property type="term" value="F:RNA binding"/>
    <property type="evidence" value="ECO:0007669"/>
    <property type="project" value="UniProtKB-KW"/>
</dbReference>
<evidence type="ECO:0000256" key="4">
    <source>
        <dbReference type="ARBA" id="ARBA00023015"/>
    </source>
</evidence>
<dbReference type="InterPro" id="IPR006027">
    <property type="entry name" value="NusB_RsmB_TIM44"/>
</dbReference>
<dbReference type="RefSeq" id="WP_073096460.1">
    <property type="nucleotide sequence ID" value="NZ_FRCY01000013.1"/>
</dbReference>
<keyword evidence="5" id="KW-0804">Transcription</keyword>
<dbReference type="EMBL" id="FRCY01000013">
    <property type="protein sequence ID" value="SHN24894.1"/>
    <property type="molecule type" value="Genomic_DNA"/>
</dbReference>
<feature type="domain" description="NusB/RsmB/TIM44" evidence="6">
    <location>
        <begin position="255"/>
        <end position="374"/>
    </location>
</feature>
<evidence type="ECO:0000313" key="8">
    <source>
        <dbReference type="Proteomes" id="UP000184513"/>
    </source>
</evidence>
<evidence type="ECO:0000256" key="2">
    <source>
        <dbReference type="ARBA" id="ARBA00022814"/>
    </source>
</evidence>